<dbReference type="Proteomes" id="UP000499080">
    <property type="component" value="Unassembled WGS sequence"/>
</dbReference>
<dbReference type="AlphaFoldDB" id="A0A4Y2F6P4"/>
<name>A0A4Y2F6P4_ARAVE</name>
<comment type="caution">
    <text evidence="2">The sequence shown here is derived from an EMBL/GenBank/DDBJ whole genome shotgun (WGS) entry which is preliminary data.</text>
</comment>
<feature type="region of interest" description="Disordered" evidence="1">
    <location>
        <begin position="1"/>
        <end position="48"/>
    </location>
</feature>
<keyword evidence="3" id="KW-1185">Reference proteome</keyword>
<dbReference type="EMBL" id="BGPR01249064">
    <property type="protein sequence ID" value="GBM36066.1"/>
    <property type="molecule type" value="Genomic_DNA"/>
</dbReference>
<evidence type="ECO:0000313" key="3">
    <source>
        <dbReference type="Proteomes" id="UP000499080"/>
    </source>
</evidence>
<reference evidence="2 3" key="1">
    <citation type="journal article" date="2019" name="Sci. Rep.">
        <title>Orb-weaving spider Araneus ventricosus genome elucidates the spidroin gene catalogue.</title>
        <authorList>
            <person name="Kono N."/>
            <person name="Nakamura H."/>
            <person name="Ohtoshi R."/>
            <person name="Moran D.A.P."/>
            <person name="Shinohara A."/>
            <person name="Yoshida Y."/>
            <person name="Fujiwara M."/>
            <person name="Mori M."/>
            <person name="Tomita M."/>
            <person name="Arakawa K."/>
        </authorList>
    </citation>
    <scope>NUCLEOTIDE SEQUENCE [LARGE SCALE GENOMIC DNA]</scope>
</reference>
<evidence type="ECO:0000313" key="2">
    <source>
        <dbReference type="EMBL" id="GBM36066.1"/>
    </source>
</evidence>
<gene>
    <name evidence="2" type="ORF">AVEN_57714_1</name>
</gene>
<accession>A0A4Y2F6P4</accession>
<sequence>MEVLGADWKRPDADRHLLGAAPAPPEVEKKKRKRREDDEEASKRPRIDIVQQATNQNISVPEQQQMLFDGQRQFIVDDLIPTFLQSPAPLYTPGTSLDTMVTVETLQFQIAELQKQLAALQEHPETCM</sequence>
<organism evidence="2 3">
    <name type="scientific">Araneus ventricosus</name>
    <name type="common">Orbweaver spider</name>
    <name type="synonym">Epeira ventricosa</name>
    <dbReference type="NCBI Taxonomy" id="182803"/>
    <lineage>
        <taxon>Eukaryota</taxon>
        <taxon>Metazoa</taxon>
        <taxon>Ecdysozoa</taxon>
        <taxon>Arthropoda</taxon>
        <taxon>Chelicerata</taxon>
        <taxon>Arachnida</taxon>
        <taxon>Araneae</taxon>
        <taxon>Araneomorphae</taxon>
        <taxon>Entelegynae</taxon>
        <taxon>Araneoidea</taxon>
        <taxon>Araneidae</taxon>
        <taxon>Araneus</taxon>
    </lineage>
</organism>
<protein>
    <submittedName>
        <fullName evidence="2">Uncharacterized protein</fullName>
    </submittedName>
</protein>
<proteinExistence type="predicted"/>
<evidence type="ECO:0000256" key="1">
    <source>
        <dbReference type="SAM" id="MobiDB-lite"/>
    </source>
</evidence>
<feature type="compositionally biased region" description="Basic and acidic residues" evidence="1">
    <location>
        <begin position="7"/>
        <end position="17"/>
    </location>
</feature>